<dbReference type="OrthoDB" id="9794898at2"/>
<evidence type="ECO:0000313" key="3">
    <source>
        <dbReference type="EMBL" id="RGE62688.1"/>
    </source>
</evidence>
<evidence type="ECO:0000313" key="5">
    <source>
        <dbReference type="Proteomes" id="UP000261166"/>
    </source>
</evidence>
<sequence>MERNLIMLGTGHAMVTRCYNTCFCIQNAEDYLLVDAGGGNGILSRLEEAQIPVEKIHCMFVTHSHTDHVLGVVWMIRKVATMMRGGSYEGKFKIYCHEELADTITQLCMLTLVKKFTSFLGDRILIKKVKDGEEKNAAGMKLTFFDIHSTKTKQFGFRAGFEDGTRLTCLGDEPYKETARPYAEGCDWLLSEAFCLDRDKEIFHPYEKHHSTALDAGRLAQQLHVKNLVLYHTEDTCLSERKESYTKEAARCFDGNIFVPLDLERIRL</sequence>
<keyword evidence="4" id="KW-1185">Reference proteome</keyword>
<dbReference type="GO" id="GO:0042781">
    <property type="term" value="F:3'-tRNA processing endoribonuclease activity"/>
    <property type="evidence" value="ECO:0007669"/>
    <property type="project" value="TreeGrafter"/>
</dbReference>
<proteinExistence type="predicted"/>
<dbReference type="GeneID" id="97988717"/>
<dbReference type="EMBL" id="QVLV01000013">
    <property type="protein sequence ID" value="RGE57905.1"/>
    <property type="molecule type" value="Genomic_DNA"/>
</dbReference>
<evidence type="ECO:0000313" key="2">
    <source>
        <dbReference type="EMBL" id="RGE57905.1"/>
    </source>
</evidence>
<organism evidence="3 5">
    <name type="scientific">Eisenbergiella massiliensis</name>
    <dbReference type="NCBI Taxonomy" id="1720294"/>
    <lineage>
        <taxon>Bacteria</taxon>
        <taxon>Bacillati</taxon>
        <taxon>Bacillota</taxon>
        <taxon>Clostridia</taxon>
        <taxon>Lachnospirales</taxon>
        <taxon>Lachnospiraceae</taxon>
        <taxon>Eisenbergiella</taxon>
    </lineage>
</organism>
<name>A0A3E3I8A6_9FIRM</name>
<protein>
    <submittedName>
        <fullName evidence="3">MBL fold metallo-hydrolase</fullName>
    </submittedName>
</protein>
<dbReference type="Pfam" id="PF23023">
    <property type="entry name" value="Anti-Pycsar_Apyc1"/>
    <property type="match status" value="1"/>
</dbReference>
<comment type="caution">
    <text evidence="3">The sequence shown here is derived from an EMBL/GenBank/DDBJ whole genome shotgun (WGS) entry which is preliminary data.</text>
</comment>
<dbReference type="PANTHER" id="PTHR46018">
    <property type="entry name" value="ZINC PHOSPHODIESTERASE ELAC PROTEIN 1"/>
    <property type="match status" value="1"/>
</dbReference>
<dbReference type="EMBL" id="QVLU01000048">
    <property type="protein sequence ID" value="RGE62688.1"/>
    <property type="molecule type" value="Genomic_DNA"/>
</dbReference>
<evidence type="ECO:0000313" key="4">
    <source>
        <dbReference type="Proteomes" id="UP000260812"/>
    </source>
</evidence>
<evidence type="ECO:0000256" key="1">
    <source>
        <dbReference type="ARBA" id="ARBA00022759"/>
    </source>
</evidence>
<dbReference type="AlphaFoldDB" id="A0A3E3I8A6"/>
<reference evidence="3 5" key="1">
    <citation type="submission" date="2018-08" db="EMBL/GenBank/DDBJ databases">
        <title>A genome reference for cultivated species of the human gut microbiota.</title>
        <authorList>
            <person name="Zou Y."/>
            <person name="Xue W."/>
            <person name="Luo G."/>
        </authorList>
    </citation>
    <scope>NUCLEOTIDE SEQUENCE [LARGE SCALE GENOMIC DNA]</scope>
    <source>
        <strain evidence="3 5">AF26-4BH</strain>
        <strain evidence="2">TF05-5AC</strain>
    </source>
</reference>
<dbReference type="Gene3D" id="3.60.15.10">
    <property type="entry name" value="Ribonuclease Z/Hydroxyacylglutathione hydrolase-like"/>
    <property type="match status" value="1"/>
</dbReference>
<gene>
    <name evidence="3" type="ORF">DWY69_28795</name>
    <name evidence="2" type="ORF">DXC51_18025</name>
</gene>
<dbReference type="Proteomes" id="UP000261166">
    <property type="component" value="Unassembled WGS sequence"/>
</dbReference>
<keyword evidence="1" id="KW-0255">Endonuclease</keyword>
<keyword evidence="3" id="KW-0378">Hydrolase</keyword>
<dbReference type="PANTHER" id="PTHR46018:SF2">
    <property type="entry name" value="ZINC PHOSPHODIESTERASE ELAC PROTEIN 1"/>
    <property type="match status" value="1"/>
</dbReference>
<dbReference type="InterPro" id="IPR036866">
    <property type="entry name" value="RibonucZ/Hydroxyglut_hydro"/>
</dbReference>
<dbReference type="Proteomes" id="UP000260812">
    <property type="component" value="Unassembled WGS sequence"/>
</dbReference>
<dbReference type="RefSeq" id="WP_021638971.1">
    <property type="nucleotide sequence ID" value="NZ_CALBAU010000369.1"/>
</dbReference>
<keyword evidence="1" id="KW-0540">Nuclease</keyword>
<accession>A0A3E3I8A6</accession>
<dbReference type="SUPFAM" id="SSF56281">
    <property type="entry name" value="Metallo-hydrolase/oxidoreductase"/>
    <property type="match status" value="1"/>
</dbReference>